<keyword evidence="3" id="KW-1185">Reference proteome</keyword>
<evidence type="ECO:0000313" key="3">
    <source>
        <dbReference type="Proteomes" id="UP000694415"/>
    </source>
</evidence>
<feature type="compositionally biased region" description="Basic residues" evidence="1">
    <location>
        <begin position="40"/>
        <end position="55"/>
    </location>
</feature>
<sequence>MTLKHWRENASFGCSPQKPQWGDTAHHRYSEEMETTQCRRRCVPHSHPTRRKRAPLSHQGSASRGRCQSPRSLAPPGLRSGSLMTGLMSSMSGALSVGMP</sequence>
<reference evidence="2" key="2">
    <citation type="submission" date="2025-09" db="UniProtKB">
        <authorList>
            <consortium name="Ensembl"/>
        </authorList>
    </citation>
    <scope>IDENTIFICATION</scope>
</reference>
<evidence type="ECO:0000313" key="2">
    <source>
        <dbReference type="Ensembl" id="ENSMSIP00000020949.1"/>
    </source>
</evidence>
<reference evidence="2" key="1">
    <citation type="submission" date="2025-08" db="UniProtKB">
        <authorList>
            <consortium name="Ensembl"/>
        </authorList>
    </citation>
    <scope>IDENTIFICATION</scope>
</reference>
<protein>
    <submittedName>
        <fullName evidence="2">RIKEN cDNA 4933428G20 gene</fullName>
    </submittedName>
</protein>
<dbReference type="Proteomes" id="UP000694415">
    <property type="component" value="Unplaced"/>
</dbReference>
<feature type="region of interest" description="Disordered" evidence="1">
    <location>
        <begin position="1"/>
        <end position="25"/>
    </location>
</feature>
<proteinExistence type="predicted"/>
<dbReference type="Ensembl" id="ENSMSIT00000026442.1">
    <property type="protein sequence ID" value="ENSMSIP00000020949.1"/>
    <property type="gene ID" value="ENSMSIG00000017794.1"/>
</dbReference>
<dbReference type="AlphaFoldDB" id="A0A8C6HGW2"/>
<feature type="region of interest" description="Disordered" evidence="1">
    <location>
        <begin position="40"/>
        <end position="85"/>
    </location>
</feature>
<evidence type="ECO:0000256" key="1">
    <source>
        <dbReference type="SAM" id="MobiDB-lite"/>
    </source>
</evidence>
<name>A0A8C6HGW2_MUSSI</name>
<organism evidence="2 3">
    <name type="scientific">Mus spicilegus</name>
    <name type="common">Mound-building mouse</name>
    <dbReference type="NCBI Taxonomy" id="10103"/>
    <lineage>
        <taxon>Eukaryota</taxon>
        <taxon>Metazoa</taxon>
        <taxon>Chordata</taxon>
        <taxon>Craniata</taxon>
        <taxon>Vertebrata</taxon>
        <taxon>Euteleostomi</taxon>
        <taxon>Mammalia</taxon>
        <taxon>Eutheria</taxon>
        <taxon>Euarchontoglires</taxon>
        <taxon>Glires</taxon>
        <taxon>Rodentia</taxon>
        <taxon>Myomorpha</taxon>
        <taxon>Muroidea</taxon>
        <taxon>Muridae</taxon>
        <taxon>Murinae</taxon>
        <taxon>Mus</taxon>
        <taxon>Mus</taxon>
    </lineage>
</organism>
<dbReference type="GeneTree" id="ENSGT00800000125316"/>
<accession>A0A8C6HGW2</accession>